<keyword evidence="3" id="KW-0237">DNA synthesis</keyword>
<dbReference type="AlphaFoldDB" id="A0A928BS00"/>
<name>A0A928BS00_XYLRU</name>
<proteinExistence type="inferred from homology"/>
<comment type="catalytic activity">
    <reaction evidence="5">
        <text>a 2'-deoxyribonucleoside 5'-diphosphate + [thioredoxin]-disulfide + H2O = a ribonucleoside 5'-diphosphate + [thioredoxin]-dithiol</text>
        <dbReference type="Rhea" id="RHEA:23252"/>
        <dbReference type="Rhea" id="RHEA-COMP:10698"/>
        <dbReference type="Rhea" id="RHEA-COMP:10700"/>
        <dbReference type="ChEBI" id="CHEBI:15377"/>
        <dbReference type="ChEBI" id="CHEBI:29950"/>
        <dbReference type="ChEBI" id="CHEBI:50058"/>
        <dbReference type="ChEBI" id="CHEBI:57930"/>
        <dbReference type="ChEBI" id="CHEBI:73316"/>
        <dbReference type="EC" id="1.17.4.1"/>
    </reaction>
</comment>
<dbReference type="InterPro" id="IPR023806">
    <property type="entry name" value="CHP03905"/>
</dbReference>
<dbReference type="Proteomes" id="UP000763088">
    <property type="component" value="Unassembled WGS sequence"/>
</dbReference>
<reference evidence="7" key="1">
    <citation type="submission" date="2019-04" db="EMBL/GenBank/DDBJ databases">
        <title>Evolution of Biomass-Degrading Anaerobic Consortia Revealed by Metagenomics.</title>
        <authorList>
            <person name="Peng X."/>
        </authorList>
    </citation>
    <scope>NUCLEOTIDE SEQUENCE</scope>
    <source>
        <strain evidence="7">SIG141</strain>
    </source>
</reference>
<evidence type="ECO:0000313" key="7">
    <source>
        <dbReference type="EMBL" id="MBE6265756.1"/>
    </source>
</evidence>
<comment type="similarity">
    <text evidence="1">Belongs to the ribonucleoside diphosphate reductase class-2 family.</text>
</comment>
<evidence type="ECO:0000259" key="6">
    <source>
        <dbReference type="Pfam" id="PF12637"/>
    </source>
</evidence>
<comment type="caution">
    <text evidence="7">The sequence shown here is derived from an EMBL/GenBank/DDBJ whole genome shotgun (WGS) entry which is preliminary data.</text>
</comment>
<dbReference type="NCBIfam" id="TIGR03905">
    <property type="entry name" value="TIGR03905_4_Cys"/>
    <property type="match status" value="1"/>
</dbReference>
<keyword evidence="4" id="KW-0547">Nucleotide-binding</keyword>
<evidence type="ECO:0000256" key="4">
    <source>
        <dbReference type="ARBA" id="ARBA00022741"/>
    </source>
</evidence>
<dbReference type="Pfam" id="PF12637">
    <property type="entry name" value="TSCPD"/>
    <property type="match status" value="1"/>
</dbReference>
<feature type="domain" description="TSCPD" evidence="6">
    <location>
        <begin position="6"/>
        <end position="83"/>
    </location>
</feature>
<protein>
    <recommendedName>
        <fullName evidence="2">ribonucleoside-diphosphate reductase</fullName>
        <ecNumber evidence="2">1.17.4.1</ecNumber>
    </recommendedName>
</protein>
<organism evidence="7 8">
    <name type="scientific">Xylanibacter ruminicola</name>
    <name type="common">Prevotella ruminicola</name>
    <dbReference type="NCBI Taxonomy" id="839"/>
    <lineage>
        <taxon>Bacteria</taxon>
        <taxon>Pseudomonadati</taxon>
        <taxon>Bacteroidota</taxon>
        <taxon>Bacteroidia</taxon>
        <taxon>Bacteroidales</taxon>
        <taxon>Prevotellaceae</taxon>
        <taxon>Xylanibacter</taxon>
    </lineage>
</organism>
<evidence type="ECO:0000256" key="2">
    <source>
        <dbReference type="ARBA" id="ARBA00012274"/>
    </source>
</evidence>
<sequence>MKTKHIQYQTQGTCSQLIDVTADENDVIQQVFFLGGCNGNLQGISQLVRGQKIDDVIPRINGIRCGVKNTSCPDQLCRALEQLKNAPLEDK</sequence>
<dbReference type="GO" id="GO:0004748">
    <property type="term" value="F:ribonucleoside-diphosphate reductase activity, thioredoxin disulfide as acceptor"/>
    <property type="evidence" value="ECO:0007669"/>
    <property type="project" value="UniProtKB-EC"/>
</dbReference>
<evidence type="ECO:0000256" key="1">
    <source>
        <dbReference type="ARBA" id="ARBA00007405"/>
    </source>
</evidence>
<evidence type="ECO:0000256" key="3">
    <source>
        <dbReference type="ARBA" id="ARBA00022634"/>
    </source>
</evidence>
<dbReference type="GO" id="GO:0071897">
    <property type="term" value="P:DNA biosynthetic process"/>
    <property type="evidence" value="ECO:0007669"/>
    <property type="project" value="UniProtKB-KW"/>
</dbReference>
<dbReference type="EMBL" id="SUYD01000004">
    <property type="protein sequence ID" value="MBE6265756.1"/>
    <property type="molecule type" value="Genomic_DNA"/>
</dbReference>
<accession>A0A928BS00</accession>
<gene>
    <name evidence="7" type="ORF">E7102_04680</name>
</gene>
<evidence type="ECO:0000313" key="8">
    <source>
        <dbReference type="Proteomes" id="UP000763088"/>
    </source>
</evidence>
<dbReference type="InterPro" id="IPR024434">
    <property type="entry name" value="TSCPD_dom"/>
</dbReference>
<dbReference type="GO" id="GO:0000166">
    <property type="term" value="F:nucleotide binding"/>
    <property type="evidence" value="ECO:0007669"/>
    <property type="project" value="UniProtKB-KW"/>
</dbReference>
<evidence type="ECO:0000256" key="5">
    <source>
        <dbReference type="ARBA" id="ARBA00047754"/>
    </source>
</evidence>
<dbReference type="EC" id="1.17.4.1" evidence="2"/>